<feature type="transmembrane region" description="Helical" evidence="9">
    <location>
        <begin position="110"/>
        <end position="128"/>
    </location>
</feature>
<feature type="transmembrane region" description="Helical" evidence="9">
    <location>
        <begin position="50"/>
        <end position="65"/>
    </location>
</feature>
<evidence type="ECO:0000259" key="12">
    <source>
        <dbReference type="Pfam" id="PF23539"/>
    </source>
</evidence>
<evidence type="ECO:0000256" key="2">
    <source>
        <dbReference type="ARBA" id="ARBA00012438"/>
    </source>
</evidence>
<name>A0A4R7V7Q0_9PSEU</name>
<evidence type="ECO:0000259" key="11">
    <source>
        <dbReference type="Pfam" id="PF07730"/>
    </source>
</evidence>
<dbReference type="AlphaFoldDB" id="A0A4R7V7Q0"/>
<keyword evidence="14" id="KW-1185">Reference proteome</keyword>
<sequence length="370" mass="39241">MSSARLPARLSSGYGDVALAVLIVLLSFVPGLSDKGTDLAEFPDGRPLDWLGWLLVAAMVVPVALRRRWPATCLAVVCLAFAACQLLRYAPPFAGVAVGVLLFTAGRYLTWKHAVPAVAAYVSLAVGLRVAGSPATTSDYLTFLMALGVIWGAGAWMRNRVELVARERRRVEEAVVAAERARIARELHDVVTHHVTAMVVQADAAQYTPDGAASLPAISQEGRRALTDLRYLLGALDGNADTVTKPEALPDLVARSRAAGQPVELVEDGEPRPMAGAAETAAYRVVQEALTNALKHAAGERTVVRLHHGDEWLDLEVTTDGPGRPSLGRGSGRGLLGMRERVSVVGGDLRAGARPDGGFSVQARIPLAMS</sequence>
<evidence type="ECO:0000313" key="13">
    <source>
        <dbReference type="EMBL" id="TDV44947.1"/>
    </source>
</evidence>
<evidence type="ECO:0000259" key="10">
    <source>
        <dbReference type="Pfam" id="PF02518"/>
    </source>
</evidence>
<evidence type="ECO:0000256" key="5">
    <source>
        <dbReference type="ARBA" id="ARBA00022741"/>
    </source>
</evidence>
<feature type="domain" description="Signal transduction histidine kinase subgroup 3 dimerisation and phosphoacceptor" evidence="11">
    <location>
        <begin position="179"/>
        <end position="237"/>
    </location>
</feature>
<evidence type="ECO:0000256" key="8">
    <source>
        <dbReference type="ARBA" id="ARBA00023012"/>
    </source>
</evidence>
<dbReference type="GO" id="GO:0016020">
    <property type="term" value="C:membrane"/>
    <property type="evidence" value="ECO:0007669"/>
    <property type="project" value="InterPro"/>
</dbReference>
<comment type="catalytic activity">
    <reaction evidence="1">
        <text>ATP + protein L-histidine = ADP + protein N-phospho-L-histidine.</text>
        <dbReference type="EC" id="2.7.13.3"/>
    </reaction>
</comment>
<dbReference type="Gene3D" id="3.30.565.10">
    <property type="entry name" value="Histidine kinase-like ATPase, C-terminal domain"/>
    <property type="match status" value="1"/>
</dbReference>
<evidence type="ECO:0000256" key="4">
    <source>
        <dbReference type="ARBA" id="ARBA00022679"/>
    </source>
</evidence>
<proteinExistence type="predicted"/>
<keyword evidence="7" id="KW-0067">ATP-binding</keyword>
<keyword evidence="5" id="KW-0547">Nucleotide-binding</keyword>
<keyword evidence="3" id="KW-0597">Phosphoprotein</keyword>
<dbReference type="RefSeq" id="WP_243866830.1">
    <property type="nucleotide sequence ID" value="NZ_SOCP01000013.1"/>
</dbReference>
<dbReference type="InterPro" id="IPR055558">
    <property type="entry name" value="DUF7134"/>
</dbReference>
<dbReference type="SUPFAM" id="SSF55874">
    <property type="entry name" value="ATPase domain of HSP90 chaperone/DNA topoisomerase II/histidine kinase"/>
    <property type="match status" value="1"/>
</dbReference>
<dbReference type="Proteomes" id="UP000294927">
    <property type="component" value="Unassembled WGS sequence"/>
</dbReference>
<dbReference type="Pfam" id="PF02518">
    <property type="entry name" value="HATPase_c"/>
    <property type="match status" value="1"/>
</dbReference>
<dbReference type="InterPro" id="IPR003594">
    <property type="entry name" value="HATPase_dom"/>
</dbReference>
<feature type="domain" description="Histidine kinase/HSP90-like ATPase" evidence="10">
    <location>
        <begin position="279"/>
        <end position="368"/>
    </location>
</feature>
<dbReference type="InterPro" id="IPR050482">
    <property type="entry name" value="Sensor_HK_TwoCompSys"/>
</dbReference>
<dbReference type="EC" id="2.7.13.3" evidence="2"/>
<evidence type="ECO:0000313" key="14">
    <source>
        <dbReference type="Proteomes" id="UP000294927"/>
    </source>
</evidence>
<keyword evidence="6 13" id="KW-0418">Kinase</keyword>
<reference evidence="13 14" key="1">
    <citation type="submission" date="2019-03" db="EMBL/GenBank/DDBJ databases">
        <title>Genomic Encyclopedia of Archaeal and Bacterial Type Strains, Phase II (KMG-II): from individual species to whole genera.</title>
        <authorList>
            <person name="Goeker M."/>
        </authorList>
    </citation>
    <scope>NUCLEOTIDE SEQUENCE [LARGE SCALE GENOMIC DNA]</scope>
    <source>
        <strain evidence="13 14">DSM 45499</strain>
    </source>
</reference>
<dbReference type="Gene3D" id="1.20.5.1930">
    <property type="match status" value="1"/>
</dbReference>
<feature type="transmembrane region" description="Helical" evidence="9">
    <location>
        <begin position="140"/>
        <end position="157"/>
    </location>
</feature>
<dbReference type="PANTHER" id="PTHR24421:SF10">
    <property type="entry name" value="NITRATE_NITRITE SENSOR PROTEIN NARQ"/>
    <property type="match status" value="1"/>
</dbReference>
<dbReference type="GO" id="GO:0000155">
    <property type="term" value="F:phosphorelay sensor kinase activity"/>
    <property type="evidence" value="ECO:0007669"/>
    <property type="project" value="InterPro"/>
</dbReference>
<dbReference type="PANTHER" id="PTHR24421">
    <property type="entry name" value="NITRATE/NITRITE SENSOR PROTEIN NARX-RELATED"/>
    <property type="match status" value="1"/>
</dbReference>
<keyword evidence="8" id="KW-0902">Two-component regulatory system</keyword>
<keyword evidence="9" id="KW-0812">Transmembrane</keyword>
<protein>
    <recommendedName>
        <fullName evidence="2">histidine kinase</fullName>
        <ecNumber evidence="2">2.7.13.3</ecNumber>
    </recommendedName>
</protein>
<gene>
    <name evidence="13" type="ORF">CLV71_113206</name>
</gene>
<dbReference type="InterPro" id="IPR011712">
    <property type="entry name" value="Sig_transdc_His_kin_sub3_dim/P"/>
</dbReference>
<dbReference type="CDD" id="cd16917">
    <property type="entry name" value="HATPase_UhpB-NarQ-NarX-like"/>
    <property type="match status" value="1"/>
</dbReference>
<evidence type="ECO:0000256" key="3">
    <source>
        <dbReference type="ARBA" id="ARBA00022553"/>
    </source>
</evidence>
<evidence type="ECO:0000256" key="9">
    <source>
        <dbReference type="SAM" id="Phobius"/>
    </source>
</evidence>
<keyword evidence="9" id="KW-0472">Membrane</keyword>
<keyword evidence="4" id="KW-0808">Transferase</keyword>
<dbReference type="Pfam" id="PF23539">
    <property type="entry name" value="DUF7134"/>
    <property type="match status" value="1"/>
</dbReference>
<keyword evidence="9" id="KW-1133">Transmembrane helix</keyword>
<comment type="caution">
    <text evidence="13">The sequence shown here is derived from an EMBL/GenBank/DDBJ whole genome shotgun (WGS) entry which is preliminary data.</text>
</comment>
<dbReference type="GO" id="GO:0005524">
    <property type="term" value="F:ATP binding"/>
    <property type="evidence" value="ECO:0007669"/>
    <property type="project" value="UniProtKB-KW"/>
</dbReference>
<feature type="domain" description="DUF7134" evidence="12">
    <location>
        <begin position="16"/>
        <end position="160"/>
    </location>
</feature>
<organism evidence="13 14">
    <name type="scientific">Actinophytocola oryzae</name>
    <dbReference type="NCBI Taxonomy" id="502181"/>
    <lineage>
        <taxon>Bacteria</taxon>
        <taxon>Bacillati</taxon>
        <taxon>Actinomycetota</taxon>
        <taxon>Actinomycetes</taxon>
        <taxon>Pseudonocardiales</taxon>
        <taxon>Pseudonocardiaceae</taxon>
    </lineage>
</organism>
<dbReference type="Pfam" id="PF07730">
    <property type="entry name" value="HisKA_3"/>
    <property type="match status" value="1"/>
</dbReference>
<dbReference type="EMBL" id="SOCP01000013">
    <property type="protein sequence ID" value="TDV44947.1"/>
    <property type="molecule type" value="Genomic_DNA"/>
</dbReference>
<accession>A0A4R7V7Q0</accession>
<dbReference type="GO" id="GO:0046983">
    <property type="term" value="F:protein dimerization activity"/>
    <property type="evidence" value="ECO:0007669"/>
    <property type="project" value="InterPro"/>
</dbReference>
<feature type="transmembrane region" description="Helical" evidence="9">
    <location>
        <begin position="12"/>
        <end position="30"/>
    </location>
</feature>
<evidence type="ECO:0000256" key="7">
    <source>
        <dbReference type="ARBA" id="ARBA00022840"/>
    </source>
</evidence>
<evidence type="ECO:0000256" key="1">
    <source>
        <dbReference type="ARBA" id="ARBA00000085"/>
    </source>
</evidence>
<evidence type="ECO:0000256" key="6">
    <source>
        <dbReference type="ARBA" id="ARBA00022777"/>
    </source>
</evidence>
<dbReference type="InterPro" id="IPR036890">
    <property type="entry name" value="HATPase_C_sf"/>
</dbReference>